<feature type="active site" description="N6-AMP-lysine intermediate" evidence="12">
    <location>
        <position position="115"/>
    </location>
</feature>
<dbReference type="InterPro" id="IPR036420">
    <property type="entry name" value="BRCT_dom_sf"/>
</dbReference>
<feature type="binding site" evidence="12">
    <location>
        <position position="414"/>
    </location>
    <ligand>
        <name>Zn(2+)</name>
        <dbReference type="ChEBI" id="CHEBI:29105"/>
    </ligand>
</feature>
<dbReference type="SUPFAM" id="SSF50249">
    <property type="entry name" value="Nucleic acid-binding proteins"/>
    <property type="match status" value="1"/>
</dbReference>
<dbReference type="Gene3D" id="3.40.50.10190">
    <property type="entry name" value="BRCT domain"/>
    <property type="match status" value="1"/>
</dbReference>
<dbReference type="PANTHER" id="PTHR23389:SF9">
    <property type="entry name" value="DNA LIGASE"/>
    <property type="match status" value="1"/>
</dbReference>
<reference evidence="15 16" key="1">
    <citation type="submission" date="2021-10" db="EMBL/GenBank/DDBJ databases">
        <authorList>
            <person name="Koch H."/>
        </authorList>
    </citation>
    <scope>NUCLEOTIDE SEQUENCE [LARGE SCALE GENOMIC DNA]</scope>
    <source>
        <strain evidence="15">6680</strain>
    </source>
</reference>
<feature type="binding site" evidence="12">
    <location>
        <position position="411"/>
    </location>
    <ligand>
        <name>Zn(2+)</name>
        <dbReference type="ChEBI" id="CHEBI:29105"/>
    </ligand>
</feature>
<dbReference type="CDD" id="cd00114">
    <property type="entry name" value="LIGANc"/>
    <property type="match status" value="1"/>
</dbReference>
<dbReference type="Gene3D" id="3.30.470.30">
    <property type="entry name" value="DNA ligase/mRNA capping enzyme"/>
    <property type="match status" value="1"/>
</dbReference>
<feature type="binding site" evidence="12">
    <location>
        <begin position="33"/>
        <end position="37"/>
    </location>
    <ligand>
        <name>NAD(+)</name>
        <dbReference type="ChEBI" id="CHEBI:57540"/>
    </ligand>
</feature>
<dbReference type="SMART" id="SM00292">
    <property type="entry name" value="BRCT"/>
    <property type="match status" value="1"/>
</dbReference>
<dbReference type="Pfam" id="PF01653">
    <property type="entry name" value="DNA_ligase_aden"/>
    <property type="match status" value="1"/>
</dbReference>
<keyword evidence="16" id="KW-1185">Reference proteome</keyword>
<dbReference type="Gene3D" id="1.10.287.610">
    <property type="entry name" value="Helix hairpin bin"/>
    <property type="match status" value="1"/>
</dbReference>
<comment type="cofactor">
    <cofactor evidence="12">
        <name>Mg(2+)</name>
        <dbReference type="ChEBI" id="CHEBI:18420"/>
    </cofactor>
    <cofactor evidence="12">
        <name>Mn(2+)</name>
        <dbReference type="ChEBI" id="CHEBI:29035"/>
    </cofactor>
</comment>
<dbReference type="Gene3D" id="6.20.10.30">
    <property type="match status" value="1"/>
</dbReference>
<dbReference type="RefSeq" id="WP_239796724.1">
    <property type="nucleotide sequence ID" value="NZ_OU912926.1"/>
</dbReference>
<comment type="caution">
    <text evidence="12">Lacks conserved residue(s) required for the propagation of feature annotation.</text>
</comment>
<dbReference type="InterPro" id="IPR033136">
    <property type="entry name" value="DNA_ligase_CS"/>
</dbReference>
<evidence type="ECO:0000256" key="10">
    <source>
        <dbReference type="ARBA" id="ARBA00023211"/>
    </source>
</evidence>
<dbReference type="PROSITE" id="PS01056">
    <property type="entry name" value="DNA_LIGASE_N2"/>
    <property type="match status" value="1"/>
</dbReference>
<dbReference type="NCBIfam" id="NF005932">
    <property type="entry name" value="PRK07956.1"/>
    <property type="match status" value="1"/>
</dbReference>
<dbReference type="EC" id="6.5.1.2" evidence="12 13"/>
<dbReference type="SUPFAM" id="SSF47781">
    <property type="entry name" value="RuvA domain 2-like"/>
    <property type="match status" value="1"/>
</dbReference>
<proteinExistence type="inferred from homology"/>
<dbReference type="SUPFAM" id="SSF52113">
    <property type="entry name" value="BRCT domain"/>
    <property type="match status" value="1"/>
</dbReference>
<evidence type="ECO:0000313" key="16">
    <source>
        <dbReference type="Proteomes" id="UP000839052"/>
    </source>
</evidence>
<keyword evidence="7 12" id="KW-0460">Magnesium</keyword>
<keyword evidence="6 12" id="KW-0862">Zinc</keyword>
<dbReference type="InterPro" id="IPR001679">
    <property type="entry name" value="DNA_ligase"/>
</dbReference>
<dbReference type="InterPro" id="IPR013840">
    <property type="entry name" value="DNAligase_N"/>
</dbReference>
<feature type="binding site" evidence="12">
    <location>
        <position position="293"/>
    </location>
    <ligand>
        <name>NAD(+)</name>
        <dbReference type="ChEBI" id="CHEBI:57540"/>
    </ligand>
</feature>
<feature type="binding site" evidence="12">
    <location>
        <position position="317"/>
    </location>
    <ligand>
        <name>NAD(+)</name>
        <dbReference type="ChEBI" id="CHEBI:57540"/>
    </ligand>
</feature>
<name>A0ABM8YZ69_9PROT</name>
<evidence type="ECO:0000256" key="2">
    <source>
        <dbReference type="ARBA" id="ARBA00022598"/>
    </source>
</evidence>
<sequence length="683" mass="75798">MSESVPQRIAHLRGEIERHNYQYHTLDAPLVTDAEFDAMFRELQILEIQYPSLATPDSPTQRVGAVPLLSFAKVVHRSPMLSLNNAFNEDEVRAFDVRTRETLGVAEVEYSVEPKFDGLAVTLTYRDGIFVQGATRGDGEVGEDVTHNLRTVRNLPLRLDSGRLTKPIPFIEIRGEVLMFKVDFIALNRQQADRGDRLFANPRNAAAGSLRQLNSRITSSRHLSFLAYGAGAVEGFMLPETHAEQLEYLQKLSVPVPQERRVVHGLEGLLAYYREIGELRRKLPYEIDGVVYKVNNISQQIKLGYVSRAPRFALAHKFPAEEALTTVLDIEVQVGRTGALTPVARLAPVFVGGVTVTNATLHNEEELRRKDIRIGDTVSVRRAGDVIPEVARILLERRPANAREFNMPRTCPVCGAHVTKQPDEAIWRCSGGLFCPAQRKQALLHFASRRALDIEGLGEKLVDQLVEQQLVLTPADLYNLYKLNLQTLAQLERMGEKSAQNLLDAIEHSKQTTLARFIYALGIRNVGEATAKELARHFATLDNFMTADETRLQLVPDIGPIVAQSISTFFAEPHNIEVITQLRAAGVQWPEQAEKAVQVLPLNAKIFVLTGTLASMSRDEAKLRLETLGARVTGSVSQKTDYVVAGAEAGTKLGKAQQLNIAVLDEQQFLQLLSTNEISSASG</sequence>
<dbReference type="InterPro" id="IPR003583">
    <property type="entry name" value="Hlx-hairpin-Hlx_DNA-bd_motif"/>
</dbReference>
<dbReference type="PROSITE" id="PS01055">
    <property type="entry name" value="DNA_LIGASE_N1"/>
    <property type="match status" value="1"/>
</dbReference>
<dbReference type="InterPro" id="IPR013839">
    <property type="entry name" value="DNAligase_adenylation"/>
</dbReference>
<accession>A0ABM8YZ69</accession>
<organism evidence="15 16">
    <name type="scientific">Candidatus Nitrotoga arctica</name>
    <dbReference type="NCBI Taxonomy" id="453162"/>
    <lineage>
        <taxon>Bacteria</taxon>
        <taxon>Pseudomonadati</taxon>
        <taxon>Pseudomonadota</taxon>
        <taxon>Betaproteobacteria</taxon>
        <taxon>Nitrosomonadales</taxon>
        <taxon>Gallionellaceae</taxon>
        <taxon>Candidatus Nitrotoga</taxon>
    </lineage>
</organism>
<keyword evidence="5 12" id="KW-0227">DNA damage</keyword>
<dbReference type="HAMAP" id="MF_01588">
    <property type="entry name" value="DNA_ligase_A"/>
    <property type="match status" value="1"/>
</dbReference>
<dbReference type="Gene3D" id="2.40.50.140">
    <property type="entry name" value="Nucleic acid-binding proteins"/>
    <property type="match status" value="1"/>
</dbReference>
<dbReference type="InterPro" id="IPR010994">
    <property type="entry name" value="RuvA_2-like"/>
</dbReference>
<dbReference type="Pfam" id="PF03120">
    <property type="entry name" value="OB_DNA_ligase"/>
    <property type="match status" value="1"/>
</dbReference>
<dbReference type="Pfam" id="PF00533">
    <property type="entry name" value="BRCT"/>
    <property type="match status" value="1"/>
</dbReference>
<dbReference type="InterPro" id="IPR001357">
    <property type="entry name" value="BRCT_dom"/>
</dbReference>
<dbReference type="InterPro" id="IPR018239">
    <property type="entry name" value="DNA_ligase_AS"/>
</dbReference>
<dbReference type="PROSITE" id="PS50172">
    <property type="entry name" value="BRCT"/>
    <property type="match status" value="1"/>
</dbReference>
<keyword evidence="8 12" id="KW-0520">NAD</keyword>
<comment type="similarity">
    <text evidence="12">Belongs to the NAD-dependent DNA ligase family. LigA subfamily.</text>
</comment>
<keyword evidence="3 12" id="KW-0235">DNA replication</keyword>
<dbReference type="SMART" id="SM00278">
    <property type="entry name" value="HhH1"/>
    <property type="match status" value="4"/>
</dbReference>
<comment type="function">
    <text evidence="1 12">DNA ligase that catalyzes the formation of phosphodiester linkages between 5'-phosphoryl and 3'-hydroxyl groups in double-stranded DNA using NAD as a coenzyme and as the energy source for the reaction. It is essential for DNA replication and repair of damaged DNA.</text>
</comment>
<feature type="binding site" evidence="12">
    <location>
        <position position="113"/>
    </location>
    <ligand>
        <name>NAD(+)</name>
        <dbReference type="ChEBI" id="CHEBI:57540"/>
    </ligand>
</feature>
<keyword evidence="9 12" id="KW-0234">DNA repair</keyword>
<dbReference type="Pfam" id="PF12826">
    <property type="entry name" value="HHH_2"/>
    <property type="match status" value="1"/>
</dbReference>
<evidence type="ECO:0000256" key="1">
    <source>
        <dbReference type="ARBA" id="ARBA00004067"/>
    </source>
</evidence>
<evidence type="ECO:0000256" key="3">
    <source>
        <dbReference type="ARBA" id="ARBA00022705"/>
    </source>
</evidence>
<evidence type="ECO:0000256" key="11">
    <source>
        <dbReference type="ARBA" id="ARBA00034005"/>
    </source>
</evidence>
<feature type="binding site" evidence="12">
    <location>
        <position position="176"/>
    </location>
    <ligand>
        <name>NAD(+)</name>
        <dbReference type="ChEBI" id="CHEBI:57540"/>
    </ligand>
</feature>
<dbReference type="CDD" id="cd17748">
    <property type="entry name" value="BRCT_DNA_ligase_like"/>
    <property type="match status" value="1"/>
</dbReference>
<evidence type="ECO:0000256" key="8">
    <source>
        <dbReference type="ARBA" id="ARBA00023027"/>
    </source>
</evidence>
<evidence type="ECO:0000313" key="15">
    <source>
        <dbReference type="EMBL" id="CAG9932841.1"/>
    </source>
</evidence>
<evidence type="ECO:0000256" key="4">
    <source>
        <dbReference type="ARBA" id="ARBA00022723"/>
    </source>
</evidence>
<feature type="binding site" evidence="12">
    <location>
        <position position="136"/>
    </location>
    <ligand>
        <name>NAD(+)</name>
        <dbReference type="ChEBI" id="CHEBI:57540"/>
    </ligand>
</feature>
<dbReference type="InterPro" id="IPR004149">
    <property type="entry name" value="Znf_DNAligase_C4"/>
</dbReference>
<dbReference type="SMART" id="SM00532">
    <property type="entry name" value="LIGANc"/>
    <property type="match status" value="1"/>
</dbReference>
<evidence type="ECO:0000256" key="7">
    <source>
        <dbReference type="ARBA" id="ARBA00022842"/>
    </source>
</evidence>
<evidence type="ECO:0000259" key="14">
    <source>
        <dbReference type="PROSITE" id="PS50172"/>
    </source>
</evidence>
<dbReference type="InterPro" id="IPR004150">
    <property type="entry name" value="NAD_DNA_ligase_OB"/>
</dbReference>
<dbReference type="Gene3D" id="1.10.150.20">
    <property type="entry name" value="5' to 3' exonuclease, C-terminal subdomain"/>
    <property type="match status" value="2"/>
</dbReference>
<keyword evidence="10 12" id="KW-0464">Manganese</keyword>
<dbReference type="Pfam" id="PF14520">
    <property type="entry name" value="HHH_5"/>
    <property type="match status" value="1"/>
</dbReference>
<evidence type="ECO:0000256" key="6">
    <source>
        <dbReference type="ARBA" id="ARBA00022833"/>
    </source>
</evidence>
<dbReference type="PANTHER" id="PTHR23389">
    <property type="entry name" value="CHROMOSOME TRANSMISSION FIDELITY FACTOR 18"/>
    <property type="match status" value="1"/>
</dbReference>
<evidence type="ECO:0000256" key="5">
    <source>
        <dbReference type="ARBA" id="ARBA00022763"/>
    </source>
</evidence>
<feature type="binding site" evidence="12">
    <location>
        <position position="435"/>
    </location>
    <ligand>
        <name>Zn(2+)</name>
        <dbReference type="ChEBI" id="CHEBI:29105"/>
    </ligand>
</feature>
<feature type="binding site" evidence="12">
    <location>
        <begin position="82"/>
        <end position="83"/>
    </location>
    <ligand>
        <name>NAD(+)</name>
        <dbReference type="ChEBI" id="CHEBI:57540"/>
    </ligand>
</feature>
<feature type="domain" description="BRCT" evidence="14">
    <location>
        <begin position="597"/>
        <end position="683"/>
    </location>
</feature>
<dbReference type="Proteomes" id="UP000839052">
    <property type="component" value="Chromosome"/>
</dbReference>
<comment type="catalytic activity">
    <reaction evidence="11 12 13">
        <text>NAD(+) + (deoxyribonucleotide)n-3'-hydroxyl + 5'-phospho-(deoxyribonucleotide)m = (deoxyribonucleotide)n+m + AMP + beta-nicotinamide D-nucleotide.</text>
        <dbReference type="EC" id="6.5.1.2"/>
    </reaction>
</comment>
<dbReference type="EMBL" id="OU912926">
    <property type="protein sequence ID" value="CAG9932841.1"/>
    <property type="molecule type" value="Genomic_DNA"/>
</dbReference>
<dbReference type="SUPFAM" id="SSF56091">
    <property type="entry name" value="DNA ligase/mRNA capping enzyme, catalytic domain"/>
    <property type="match status" value="1"/>
</dbReference>
<gene>
    <name evidence="12 15" type="primary">ligA</name>
    <name evidence="15" type="ORF">NTG6680_1588</name>
</gene>
<protein>
    <recommendedName>
        <fullName evidence="12 13">DNA ligase</fullName>
        <ecNumber evidence="12 13">6.5.1.2</ecNumber>
    </recommendedName>
    <alternativeName>
        <fullName evidence="12">Polydeoxyribonucleotide synthase [NAD(+)]</fullName>
    </alternativeName>
</protein>
<dbReference type="NCBIfam" id="TIGR00575">
    <property type="entry name" value="dnlj"/>
    <property type="match status" value="1"/>
</dbReference>
<keyword evidence="4 12" id="KW-0479">Metal-binding</keyword>
<evidence type="ECO:0000256" key="9">
    <source>
        <dbReference type="ARBA" id="ARBA00023204"/>
    </source>
</evidence>
<dbReference type="InterPro" id="IPR041663">
    <property type="entry name" value="DisA/LigA_HHH"/>
</dbReference>
<evidence type="ECO:0000256" key="12">
    <source>
        <dbReference type="HAMAP-Rule" id="MF_01588"/>
    </source>
</evidence>
<dbReference type="PIRSF" id="PIRSF001604">
    <property type="entry name" value="LigA"/>
    <property type="match status" value="1"/>
</dbReference>
<dbReference type="GO" id="GO:0003911">
    <property type="term" value="F:DNA ligase (NAD+) activity"/>
    <property type="evidence" value="ECO:0007669"/>
    <property type="project" value="UniProtKB-EC"/>
</dbReference>
<dbReference type="Pfam" id="PF03119">
    <property type="entry name" value="DNA_ligase_ZBD"/>
    <property type="match status" value="1"/>
</dbReference>
<evidence type="ECO:0000256" key="13">
    <source>
        <dbReference type="RuleBase" id="RU000618"/>
    </source>
</evidence>
<dbReference type="InterPro" id="IPR012340">
    <property type="entry name" value="NA-bd_OB-fold"/>
</dbReference>
<keyword evidence="2 12" id="KW-0436">Ligase</keyword>